<keyword evidence="2 7" id="KW-0812">Transmembrane</keyword>
<keyword evidence="11" id="KW-1185">Reference proteome</keyword>
<feature type="domain" description="ER membrane protein complex subunit 7 beta-sandwich" evidence="9">
    <location>
        <begin position="45"/>
        <end position="183"/>
    </location>
</feature>
<dbReference type="GO" id="GO:0072546">
    <property type="term" value="C:EMC complex"/>
    <property type="evidence" value="ECO:0007669"/>
    <property type="project" value="TreeGrafter"/>
</dbReference>
<reference evidence="10 11" key="1">
    <citation type="journal article" date="2011" name="PLoS Genet.">
        <title>Comparative genomic analysis of human fungal pathogens causing paracoccidioidomycosis.</title>
        <authorList>
            <person name="Desjardins C.A."/>
            <person name="Champion M.D."/>
            <person name="Holder J.W."/>
            <person name="Muszewska A."/>
            <person name="Goldberg J."/>
            <person name="Bailao A.M."/>
            <person name="Brigido M.M."/>
            <person name="Ferreira M.E."/>
            <person name="Garcia A.M."/>
            <person name="Grynberg M."/>
            <person name="Gujja S."/>
            <person name="Heiman D.I."/>
            <person name="Henn M.R."/>
            <person name="Kodira C.D."/>
            <person name="Leon-Narvaez H."/>
            <person name="Longo L.V."/>
            <person name="Ma L.J."/>
            <person name="Malavazi I."/>
            <person name="Matsuo A.L."/>
            <person name="Morais F.V."/>
            <person name="Pereira M."/>
            <person name="Rodriguez-Brito S."/>
            <person name="Sakthikumar S."/>
            <person name="Salem-Izacc S.M."/>
            <person name="Sykes S.M."/>
            <person name="Teixeira M.M."/>
            <person name="Vallejo M.C."/>
            <person name="Walter M.E."/>
            <person name="Yandava C."/>
            <person name="Young S."/>
            <person name="Zeng Q."/>
            <person name="Zucker J."/>
            <person name="Felipe M.S."/>
            <person name="Goldman G.H."/>
            <person name="Haas B.J."/>
            <person name="McEwen J.G."/>
            <person name="Nino-Vega G."/>
            <person name="Puccia R."/>
            <person name="San-Blas G."/>
            <person name="Soares C.M."/>
            <person name="Birren B.W."/>
            <person name="Cuomo C.A."/>
        </authorList>
    </citation>
    <scope>NUCLEOTIDE SEQUENCE [LARGE SCALE GENOMIC DNA]</scope>
    <source>
        <strain evidence="11">ATCC MYA-826 / Pb01</strain>
    </source>
</reference>
<protein>
    <recommendedName>
        <fullName evidence="9">ER membrane protein complex subunit 7 beta-sandwich domain-containing protein</fullName>
    </recommendedName>
</protein>
<evidence type="ECO:0000256" key="8">
    <source>
        <dbReference type="SAM" id="SignalP"/>
    </source>
</evidence>
<evidence type="ECO:0000313" key="11">
    <source>
        <dbReference type="Proteomes" id="UP000002059"/>
    </source>
</evidence>
<feature type="transmembrane region" description="Helical" evidence="7">
    <location>
        <begin position="180"/>
        <end position="198"/>
    </location>
</feature>
<keyword evidence="5 7" id="KW-0472">Membrane</keyword>
<evidence type="ECO:0000313" key="10">
    <source>
        <dbReference type="EMBL" id="EEH37633.1"/>
    </source>
</evidence>
<dbReference type="STRING" id="502779.C1HBB0"/>
<dbReference type="AlphaFoldDB" id="C1HBB0"/>
<organism evidence="10 11">
    <name type="scientific">Paracoccidioides lutzii (strain ATCC MYA-826 / Pb01)</name>
    <name type="common">Paracoccidioides brasiliensis</name>
    <dbReference type="NCBI Taxonomy" id="502779"/>
    <lineage>
        <taxon>Eukaryota</taxon>
        <taxon>Fungi</taxon>
        <taxon>Dikarya</taxon>
        <taxon>Ascomycota</taxon>
        <taxon>Pezizomycotina</taxon>
        <taxon>Eurotiomycetes</taxon>
        <taxon>Eurotiomycetidae</taxon>
        <taxon>Onygenales</taxon>
        <taxon>Ajellomycetaceae</taxon>
        <taxon>Paracoccidioides</taxon>
    </lineage>
</organism>
<keyword evidence="4 7" id="KW-1133">Transmembrane helix</keyword>
<evidence type="ECO:0000256" key="4">
    <source>
        <dbReference type="ARBA" id="ARBA00022989"/>
    </source>
</evidence>
<proteinExistence type="predicted"/>
<dbReference type="InterPro" id="IPR019008">
    <property type="entry name" value="Beta_sandwich_EMC7"/>
</dbReference>
<dbReference type="RefSeq" id="XP_002789984.1">
    <property type="nucleotide sequence ID" value="XM_002789938.2"/>
</dbReference>
<evidence type="ECO:0000256" key="3">
    <source>
        <dbReference type="ARBA" id="ARBA00022729"/>
    </source>
</evidence>
<feature type="compositionally biased region" description="Low complexity" evidence="6">
    <location>
        <begin position="258"/>
        <end position="270"/>
    </location>
</feature>
<dbReference type="GeneID" id="9093273"/>
<accession>C1HBB0</accession>
<sequence length="278" mass="29537">MRPPRSPHLTPLCLLTLLALLALLTTTASASLLIITIAPSLLLPNPNSLPASTHATLTTLLTPTDPDANPTQSLLLKAPLTRKSTFVFDNPRGKGPQSFLLDIRSRDYVFVPYRVDVDGEGGVVGVWETYRGNAWENLGPEKVVIRDVDVAIVEAKVVGVRGFYEERAKFSPLSLFKNPMILLVGFALAVTIGMPYLMERMDPETRAEFERHSRKSALTGAANGAGAGAAPGAAGFDLAGWMAGTSQGPMAALDSTVRAGAGASASGRESGAAERRRR</sequence>
<dbReference type="EMBL" id="KN294020">
    <property type="protein sequence ID" value="EEH37633.1"/>
    <property type="molecule type" value="Genomic_DNA"/>
</dbReference>
<feature type="chain" id="PRO_5002908911" description="ER membrane protein complex subunit 7 beta-sandwich domain-containing protein" evidence="8">
    <location>
        <begin position="31"/>
        <end position="278"/>
    </location>
</feature>
<dbReference type="HOGENOM" id="CLU_073620_0_0_1"/>
<dbReference type="KEGG" id="pbl:PAAG_08051"/>
<evidence type="ECO:0000256" key="2">
    <source>
        <dbReference type="ARBA" id="ARBA00022692"/>
    </source>
</evidence>
<dbReference type="Pfam" id="PF09430">
    <property type="entry name" value="EMC7_beta-sandw"/>
    <property type="match status" value="1"/>
</dbReference>
<evidence type="ECO:0000256" key="7">
    <source>
        <dbReference type="SAM" id="Phobius"/>
    </source>
</evidence>
<dbReference type="InterPro" id="IPR039163">
    <property type="entry name" value="EMC7"/>
</dbReference>
<evidence type="ECO:0000256" key="6">
    <source>
        <dbReference type="SAM" id="MobiDB-lite"/>
    </source>
</evidence>
<dbReference type="OMA" id="FTFGMPK"/>
<dbReference type="PANTHER" id="PTHR13605">
    <property type="entry name" value="ER MEMBRANE PROTEIN COMPLEX SUBUNIT 7"/>
    <property type="match status" value="1"/>
</dbReference>
<dbReference type="PANTHER" id="PTHR13605:SF4">
    <property type="entry name" value="ER MEMBRANE PROTEIN COMPLEX SUBUNIT 7"/>
    <property type="match status" value="1"/>
</dbReference>
<gene>
    <name evidence="10" type="ORF">PAAG_08051</name>
</gene>
<feature type="signal peptide" evidence="8">
    <location>
        <begin position="1"/>
        <end position="30"/>
    </location>
</feature>
<evidence type="ECO:0000259" key="9">
    <source>
        <dbReference type="Pfam" id="PF09430"/>
    </source>
</evidence>
<dbReference type="VEuPathDB" id="FungiDB:PAAG_08051"/>
<feature type="region of interest" description="Disordered" evidence="6">
    <location>
        <begin position="254"/>
        <end position="278"/>
    </location>
</feature>
<keyword evidence="3 8" id="KW-0732">Signal</keyword>
<comment type="subcellular location">
    <subcellularLocation>
        <location evidence="1">Membrane</location>
        <topology evidence="1">Single-pass membrane protein</topology>
    </subcellularLocation>
</comment>
<dbReference type="Proteomes" id="UP000002059">
    <property type="component" value="Partially assembled WGS sequence"/>
</dbReference>
<dbReference type="eggNOG" id="KOG3306">
    <property type="taxonomic scope" value="Eukaryota"/>
</dbReference>
<evidence type="ECO:0000256" key="5">
    <source>
        <dbReference type="ARBA" id="ARBA00023136"/>
    </source>
</evidence>
<name>C1HBB0_PARBA</name>
<dbReference type="OrthoDB" id="27095at2759"/>
<evidence type="ECO:0000256" key="1">
    <source>
        <dbReference type="ARBA" id="ARBA00004167"/>
    </source>
</evidence>